<sequence length="105" mass="11566">MATQAEIKKRLKALGFDSPAALIDQAEAILKTKRAADEEAKKYDSPDEKQDDTMRRSNACNAADTQRDQHVDEEVSPGSAADFYHATFADLQDDLNMSFASVLAE</sequence>
<dbReference type="Proteomes" id="UP000251714">
    <property type="component" value="Unassembled WGS sequence"/>
</dbReference>
<feature type="compositionally biased region" description="Basic and acidic residues" evidence="1">
    <location>
        <begin position="34"/>
        <end position="55"/>
    </location>
</feature>
<organism evidence="2 3">
    <name type="scientific">Gibberella intermedia</name>
    <name type="common">Bulb rot disease fungus</name>
    <name type="synonym">Fusarium proliferatum</name>
    <dbReference type="NCBI Taxonomy" id="948311"/>
    <lineage>
        <taxon>Eukaryota</taxon>
        <taxon>Fungi</taxon>
        <taxon>Dikarya</taxon>
        <taxon>Ascomycota</taxon>
        <taxon>Pezizomycotina</taxon>
        <taxon>Sordariomycetes</taxon>
        <taxon>Hypocreomycetidae</taxon>
        <taxon>Hypocreales</taxon>
        <taxon>Nectriaceae</taxon>
        <taxon>Fusarium</taxon>
        <taxon>Fusarium fujikuroi species complex</taxon>
    </lineage>
</organism>
<protein>
    <submittedName>
        <fullName evidence="2">Uncharacterized protein</fullName>
    </submittedName>
</protein>
<comment type="caution">
    <text evidence="2">The sequence shown here is derived from an EMBL/GenBank/DDBJ whole genome shotgun (WGS) entry which is preliminary data.</text>
</comment>
<evidence type="ECO:0000313" key="2">
    <source>
        <dbReference type="EMBL" id="RBA12610.1"/>
    </source>
</evidence>
<proteinExistence type="predicted"/>
<dbReference type="EMBL" id="PKMI01000039">
    <property type="protein sequence ID" value="RBA12610.1"/>
    <property type="molecule type" value="Genomic_DNA"/>
</dbReference>
<evidence type="ECO:0000313" key="3">
    <source>
        <dbReference type="Proteomes" id="UP000251714"/>
    </source>
</evidence>
<feature type="region of interest" description="Disordered" evidence="1">
    <location>
        <begin position="34"/>
        <end position="76"/>
    </location>
</feature>
<accession>A0A365MVN2</accession>
<evidence type="ECO:0000256" key="1">
    <source>
        <dbReference type="SAM" id="MobiDB-lite"/>
    </source>
</evidence>
<name>A0A365MVN2_GIBIN</name>
<dbReference type="AlphaFoldDB" id="A0A365MVN2"/>
<gene>
    <name evidence="2" type="ORF">FPRO05_04060</name>
</gene>
<reference evidence="2 3" key="1">
    <citation type="submission" date="2017-12" db="EMBL/GenBank/DDBJ databases">
        <title>Genome sequence of the mycotoxigenic crop pathogen Fusarium proliferatum, strain ITEM 2341 from Date Palm.</title>
        <authorList>
            <person name="Almiman B.F."/>
            <person name="Shittu T.A."/>
            <person name="Muthumeenakshi S."/>
            <person name="Baroncelli R."/>
            <person name="Sreenivasaprasada S."/>
        </authorList>
    </citation>
    <scope>NUCLEOTIDE SEQUENCE [LARGE SCALE GENOMIC DNA]</scope>
    <source>
        <strain evidence="2 3">ITEM 2341</strain>
    </source>
</reference>